<dbReference type="InterPro" id="IPR000160">
    <property type="entry name" value="GGDEF_dom"/>
</dbReference>
<dbReference type="GO" id="GO:0052621">
    <property type="term" value="F:diguanylate cyclase activity"/>
    <property type="evidence" value="ECO:0007669"/>
    <property type="project" value="TreeGrafter"/>
</dbReference>
<organism evidence="3 4">
    <name type="scientific">Tsukamurella pseudospumae</name>
    <dbReference type="NCBI Taxonomy" id="239498"/>
    <lineage>
        <taxon>Bacteria</taxon>
        <taxon>Bacillati</taxon>
        <taxon>Actinomycetota</taxon>
        <taxon>Actinomycetes</taxon>
        <taxon>Mycobacteriales</taxon>
        <taxon>Tsukamurellaceae</taxon>
        <taxon>Tsukamurella</taxon>
    </lineage>
</organism>
<feature type="domain" description="GGDEF" evidence="2">
    <location>
        <begin position="198"/>
        <end position="327"/>
    </location>
</feature>
<keyword evidence="1" id="KW-0472">Membrane</keyword>
<dbReference type="InterPro" id="IPR050469">
    <property type="entry name" value="Diguanylate_Cyclase"/>
</dbReference>
<dbReference type="RefSeq" id="WP_068569464.1">
    <property type="nucleotide sequence ID" value="NZ_LSRF01000001.1"/>
</dbReference>
<comment type="caution">
    <text evidence="3">The sequence shown here is derived from an EMBL/GenBank/DDBJ whole genome shotgun (WGS) entry which is preliminary data.</text>
</comment>
<evidence type="ECO:0000313" key="4">
    <source>
        <dbReference type="Proteomes" id="UP000070258"/>
    </source>
</evidence>
<dbReference type="CDD" id="cd01949">
    <property type="entry name" value="GGDEF"/>
    <property type="match status" value="1"/>
</dbReference>
<feature type="transmembrane region" description="Helical" evidence="1">
    <location>
        <begin position="133"/>
        <end position="155"/>
    </location>
</feature>
<evidence type="ECO:0000313" key="3">
    <source>
        <dbReference type="EMBL" id="KXP14852.1"/>
    </source>
</evidence>
<accession>A0A138AWQ1</accession>
<gene>
    <name evidence="3" type="ORF">AXK60_02990</name>
</gene>
<dbReference type="SMART" id="SM00267">
    <property type="entry name" value="GGDEF"/>
    <property type="match status" value="1"/>
</dbReference>
<dbReference type="SUPFAM" id="SSF55073">
    <property type="entry name" value="Nucleotide cyclase"/>
    <property type="match status" value="1"/>
</dbReference>
<evidence type="ECO:0000256" key="1">
    <source>
        <dbReference type="SAM" id="Phobius"/>
    </source>
</evidence>
<dbReference type="Proteomes" id="UP000070258">
    <property type="component" value="Unassembled WGS sequence"/>
</dbReference>
<dbReference type="InterPro" id="IPR029787">
    <property type="entry name" value="Nucleotide_cyclase"/>
</dbReference>
<dbReference type="NCBIfam" id="TIGR00254">
    <property type="entry name" value="GGDEF"/>
    <property type="match status" value="1"/>
</dbReference>
<evidence type="ECO:0000259" key="2">
    <source>
        <dbReference type="PROSITE" id="PS50887"/>
    </source>
</evidence>
<dbReference type="Pfam" id="PF00990">
    <property type="entry name" value="GGDEF"/>
    <property type="match status" value="1"/>
</dbReference>
<dbReference type="EMBL" id="LSRF01000001">
    <property type="protein sequence ID" value="KXP14852.1"/>
    <property type="molecule type" value="Genomic_DNA"/>
</dbReference>
<dbReference type="OrthoDB" id="23692at2"/>
<dbReference type="PROSITE" id="PS50887">
    <property type="entry name" value="GGDEF"/>
    <property type="match status" value="1"/>
</dbReference>
<dbReference type="PANTHER" id="PTHR45138">
    <property type="entry name" value="REGULATORY COMPONENTS OF SENSORY TRANSDUCTION SYSTEM"/>
    <property type="match status" value="1"/>
</dbReference>
<dbReference type="InterPro" id="IPR043128">
    <property type="entry name" value="Rev_trsase/Diguanyl_cyclase"/>
</dbReference>
<reference evidence="4" key="1">
    <citation type="submission" date="2016-02" db="EMBL/GenBank/DDBJ databases">
        <authorList>
            <person name="Wen L."/>
            <person name="He K."/>
            <person name="Yang H."/>
        </authorList>
    </citation>
    <scope>NUCLEOTIDE SEQUENCE [LARGE SCALE GENOMIC DNA]</scope>
    <source>
        <strain evidence="4">JCM 15929</strain>
    </source>
</reference>
<keyword evidence="1" id="KW-0812">Transmembrane</keyword>
<dbReference type="AlphaFoldDB" id="A0A138AWQ1"/>
<dbReference type="Gene3D" id="3.30.70.270">
    <property type="match status" value="1"/>
</dbReference>
<sequence>MIAGLAISMLPMGLVMQFNPVGPHGVLARTLHLGSNVAAVALGVWWLLRPWPTARGAIWFLVLSDLAFGVALTVLSAPEARICGTIHLAMLGMYAAFLLGWRILVLHCGYTLLLIAGYTQYAIWFEGRTLMDLYIFTTPAIATVVGLPVVIQVIVEMGRRSMTRVVAEWHIDELTGGFNRRGMKLAVMRSVTRAAALGVYVVGMIDLDGFKKYNDTHGHFAGDELLREVARTLQSLGDDVLVARNGGDEFGVFAIRRTHADARRLVEDLRALIAVRGDPSTGLVASAGAIIAAAGVNDPLDDLATTADAALYEAKRSTATSVVVHDLTPAAR</sequence>
<protein>
    <recommendedName>
        <fullName evidence="2">GGDEF domain-containing protein</fullName>
    </recommendedName>
</protein>
<feature type="transmembrane region" description="Helical" evidence="1">
    <location>
        <begin position="56"/>
        <end position="76"/>
    </location>
</feature>
<dbReference type="STRING" id="239498.AXK60_02990"/>
<proteinExistence type="predicted"/>
<dbReference type="PANTHER" id="PTHR45138:SF9">
    <property type="entry name" value="DIGUANYLATE CYCLASE DGCM-RELATED"/>
    <property type="match status" value="1"/>
</dbReference>
<keyword evidence="1" id="KW-1133">Transmembrane helix</keyword>
<feature type="transmembrane region" description="Helical" evidence="1">
    <location>
        <begin position="88"/>
        <end position="113"/>
    </location>
</feature>
<name>A0A138AWQ1_9ACTN</name>